<dbReference type="EMBL" id="JAMPLM010000002">
    <property type="protein sequence ID" value="MEP1057600.1"/>
    <property type="molecule type" value="Genomic_DNA"/>
</dbReference>
<feature type="compositionally biased region" description="Acidic residues" evidence="2">
    <location>
        <begin position="72"/>
        <end position="88"/>
    </location>
</feature>
<proteinExistence type="predicted"/>
<protein>
    <submittedName>
        <fullName evidence="3">Uncharacterized protein</fullName>
    </submittedName>
</protein>
<comment type="caution">
    <text evidence="3">The sequence shown here is derived from an EMBL/GenBank/DDBJ whole genome shotgun (WGS) entry which is preliminary data.</text>
</comment>
<gene>
    <name evidence="3" type="ORF">NDI38_04060</name>
</gene>
<feature type="compositionally biased region" description="Basic and acidic residues" evidence="2">
    <location>
        <begin position="50"/>
        <end position="71"/>
    </location>
</feature>
<organism evidence="3 4">
    <name type="scientific">Stenomitos frigidus AS-A4</name>
    <dbReference type="NCBI Taxonomy" id="2933935"/>
    <lineage>
        <taxon>Bacteria</taxon>
        <taxon>Bacillati</taxon>
        <taxon>Cyanobacteriota</taxon>
        <taxon>Cyanophyceae</taxon>
        <taxon>Leptolyngbyales</taxon>
        <taxon>Leptolyngbyaceae</taxon>
        <taxon>Stenomitos</taxon>
    </lineage>
</organism>
<feature type="region of interest" description="Disordered" evidence="2">
    <location>
        <begin position="39"/>
        <end position="90"/>
    </location>
</feature>
<dbReference type="RefSeq" id="WP_190450541.1">
    <property type="nucleotide sequence ID" value="NZ_JAMPLM010000002.1"/>
</dbReference>
<evidence type="ECO:0000256" key="1">
    <source>
        <dbReference type="SAM" id="Coils"/>
    </source>
</evidence>
<evidence type="ECO:0000313" key="4">
    <source>
        <dbReference type="Proteomes" id="UP001476950"/>
    </source>
</evidence>
<evidence type="ECO:0000313" key="3">
    <source>
        <dbReference type="EMBL" id="MEP1057600.1"/>
    </source>
</evidence>
<accession>A0ABV0KGU6</accession>
<reference evidence="3 4" key="1">
    <citation type="submission" date="2022-04" db="EMBL/GenBank/DDBJ databases">
        <title>Positive selection, recombination, and allopatry shape intraspecific diversity of widespread and dominant cyanobacteria.</title>
        <authorList>
            <person name="Wei J."/>
            <person name="Shu W."/>
            <person name="Hu C."/>
        </authorList>
    </citation>
    <scope>NUCLEOTIDE SEQUENCE [LARGE SCALE GENOMIC DNA]</scope>
    <source>
        <strain evidence="3 4">AS-A4</strain>
    </source>
</reference>
<feature type="coiled-coil region" evidence="1">
    <location>
        <begin position="95"/>
        <end position="129"/>
    </location>
</feature>
<name>A0ABV0KGU6_9CYAN</name>
<keyword evidence="4" id="KW-1185">Reference proteome</keyword>
<sequence length="251" mass="28206">MTTITLPGSIKTHDVEPELAEALEYSLEMKEQQQAIAESMYDDEENYEEAPMRRGYDSEDERYDSKKKVVMEEDDEDMDDEEEEDEIPDFIKKKMKKDAADLERANAHIDSLEGELAIARTLLNRTDSEEDEETGERSDSDIEAAVQARLDSIFAAYDDAKPFLPDDFKLDGSSSAYSIQAAAIANFDSDIKLDSEQAVAGAYTAMKLWRRPSTGGQLEKLAIASSVRDDSRDNHMDAVKQMYANAWKGGN</sequence>
<dbReference type="Proteomes" id="UP001476950">
    <property type="component" value="Unassembled WGS sequence"/>
</dbReference>
<evidence type="ECO:0000256" key="2">
    <source>
        <dbReference type="SAM" id="MobiDB-lite"/>
    </source>
</evidence>
<keyword evidence="1" id="KW-0175">Coiled coil</keyword>